<dbReference type="RefSeq" id="WP_280043542.1">
    <property type="nucleotide sequence ID" value="NZ_CP162607.1"/>
</dbReference>
<organism evidence="1">
    <name type="scientific">Pseudomonas sp. Hg7Tf</name>
    <dbReference type="NCBI Taxonomy" id="3236988"/>
    <lineage>
        <taxon>Bacteria</taxon>
        <taxon>Pseudomonadati</taxon>
        <taxon>Pseudomonadota</taxon>
        <taxon>Gammaproteobacteria</taxon>
        <taxon>Pseudomonadales</taxon>
        <taxon>Pseudomonadaceae</taxon>
        <taxon>Pseudomonas</taxon>
    </lineage>
</organism>
<protein>
    <recommendedName>
        <fullName evidence="2">Zinc ribbon domain-containing protein</fullName>
    </recommendedName>
</protein>
<sequence>MAVTLCKSCKKTVEPDAKTCPSCGEDYPAVNTAKQLKLIALVAGVLVIGFTLFSDWNSTPIAPVDPLMGDQITGPRSALFVEGSQIVYHQTLGLTPKHYADQLNATLKTLDKPYAVDPANIESGEALDLLNAQLGPFVNLTGSVDKETGQLTSIAILAAGDGSRASGEEIQTVASVAMAAASPGADYSEIHKRFADMVLKEEHYRHGFVEFKAGITQGMGSWFSVNPIAPE</sequence>
<gene>
    <name evidence="1" type="ORF">AB4Y39_08885</name>
</gene>
<proteinExistence type="predicted"/>
<reference evidence="1" key="1">
    <citation type="submission" date="2024-07" db="EMBL/GenBank/DDBJ databases">
        <title>Identification and characteristics of a novel species of coltsfoot's symbiotic bacteria.</title>
        <authorList>
            <person name="Juszczyk A."/>
            <person name="Jasielczuk I."/>
            <person name="Gurgul A."/>
            <person name="Rogala M."/>
            <person name="Kowalczyk A."/>
            <person name="Szmatola T."/>
            <person name="Kosecka-Strojek M."/>
            <person name="Arent Z."/>
            <person name="Latowski D."/>
        </authorList>
    </citation>
    <scope>NUCLEOTIDE SEQUENCE</scope>
    <source>
        <strain evidence="1">Hg7Tf</strain>
    </source>
</reference>
<accession>A0AB39I7X9</accession>
<name>A0AB39I7X9_9PSED</name>
<evidence type="ECO:0000313" key="1">
    <source>
        <dbReference type="EMBL" id="XDK38765.1"/>
    </source>
</evidence>
<dbReference type="EMBL" id="CP162607">
    <property type="protein sequence ID" value="XDK38765.1"/>
    <property type="molecule type" value="Genomic_DNA"/>
</dbReference>
<dbReference type="AlphaFoldDB" id="A0AB39I7X9"/>
<evidence type="ECO:0008006" key="2">
    <source>
        <dbReference type="Google" id="ProtNLM"/>
    </source>
</evidence>